<feature type="transmembrane region" description="Helical" evidence="1">
    <location>
        <begin position="41"/>
        <end position="64"/>
    </location>
</feature>
<dbReference type="OrthoDB" id="1274611at2"/>
<dbReference type="Proteomes" id="UP000037953">
    <property type="component" value="Unassembled WGS sequence"/>
</dbReference>
<keyword evidence="1" id="KW-0472">Membrane</keyword>
<evidence type="ECO:0000256" key="1">
    <source>
        <dbReference type="SAM" id="Phobius"/>
    </source>
</evidence>
<evidence type="ECO:0000313" key="3">
    <source>
        <dbReference type="Proteomes" id="UP000037953"/>
    </source>
</evidence>
<dbReference type="AlphaFoldDB" id="A0A0N1KRY8"/>
<feature type="transmembrane region" description="Helical" evidence="1">
    <location>
        <begin position="76"/>
        <end position="97"/>
    </location>
</feature>
<reference evidence="3" key="2">
    <citation type="submission" date="2015-09" db="EMBL/GenBank/DDBJ databases">
        <title>Draft genome sequence of a multidrug-resistant Chryseobacterium indologenes isolate from Malaysia.</title>
        <authorList>
            <person name="Yu C.Y."/>
            <person name="Ang G.Y."/>
            <person name="Chan K.-G."/>
        </authorList>
    </citation>
    <scope>NUCLEOTIDE SEQUENCE [LARGE SCALE GENOMIC DNA]</scope>
    <source>
        <strain evidence="3">CI_885</strain>
    </source>
</reference>
<keyword evidence="1" id="KW-0812">Transmembrane</keyword>
<sequence>MKDREIINIGGGLFALCFLLGNICLFGFMFTRDDRFMAGGYMLLVFGSILNMIVISGLLLYGLIICQAKLSACIKAIGILLINIPLAIVYALIGLSII</sequence>
<proteinExistence type="predicted"/>
<feature type="transmembrane region" description="Helical" evidence="1">
    <location>
        <begin position="7"/>
        <end position="29"/>
    </location>
</feature>
<organism evidence="2 3">
    <name type="scientific">Chryseobacterium indologenes</name>
    <name type="common">Flavobacterium indologenes</name>
    <dbReference type="NCBI Taxonomy" id="253"/>
    <lineage>
        <taxon>Bacteria</taxon>
        <taxon>Pseudomonadati</taxon>
        <taxon>Bacteroidota</taxon>
        <taxon>Flavobacteriia</taxon>
        <taxon>Flavobacteriales</taxon>
        <taxon>Weeksellaceae</taxon>
        <taxon>Chryseobacterium group</taxon>
        <taxon>Chryseobacterium</taxon>
    </lineage>
</organism>
<evidence type="ECO:0000313" key="2">
    <source>
        <dbReference type="EMBL" id="KPE49965.1"/>
    </source>
</evidence>
<dbReference type="EMBL" id="LJOD01000013">
    <property type="protein sequence ID" value="KPE49965.1"/>
    <property type="molecule type" value="Genomic_DNA"/>
</dbReference>
<reference evidence="2 3" key="1">
    <citation type="journal article" date="2015" name="Genom Data">
        <title>Draft genome sequence of a multidrug-resistant Chryseobacterium indologenes isolate from Malaysia.</title>
        <authorList>
            <person name="Yu C.Y."/>
            <person name="Ang G.Y."/>
            <person name="Cheng H.J."/>
            <person name="Cheong Y.M."/>
            <person name="Yin W.F."/>
            <person name="Chan K.G."/>
        </authorList>
    </citation>
    <scope>NUCLEOTIDE SEQUENCE [LARGE SCALE GENOMIC DNA]</scope>
    <source>
        <strain evidence="2 3">CI_885</strain>
    </source>
</reference>
<accession>A0A0N1KRY8</accession>
<gene>
    <name evidence="2" type="ORF">AOB46_17420</name>
</gene>
<comment type="caution">
    <text evidence="2">The sequence shown here is derived from an EMBL/GenBank/DDBJ whole genome shotgun (WGS) entry which is preliminary data.</text>
</comment>
<dbReference type="PATRIC" id="fig|253.9.peg.1430"/>
<name>A0A0N1KRY8_CHRID</name>
<keyword evidence="1" id="KW-1133">Transmembrane helix</keyword>
<evidence type="ECO:0008006" key="4">
    <source>
        <dbReference type="Google" id="ProtNLM"/>
    </source>
</evidence>
<dbReference type="RefSeq" id="WP_062701715.1">
    <property type="nucleotide sequence ID" value="NZ_LJOD01000013.1"/>
</dbReference>
<protein>
    <recommendedName>
        <fullName evidence="4">Branched-chain amino acid:cation transporter, LIVCS family</fullName>
    </recommendedName>
</protein>